<dbReference type="Proteomes" id="UP000007472">
    <property type="component" value="Chromosome"/>
</dbReference>
<reference evidence="2 3" key="1">
    <citation type="journal article" date="2011" name="J. Bacteriol.">
        <title>Genome sequence of Taylorella equigenitalis MCE9, the causative agent of contagious equine metritis.</title>
        <authorList>
            <person name="Hebert L."/>
            <person name="Moumen B."/>
            <person name="Duquesne F."/>
            <person name="Breuil M.F."/>
            <person name="Laugier C."/>
            <person name="Batto J.M."/>
            <person name="Renault P."/>
            <person name="Petry S."/>
        </authorList>
    </citation>
    <scope>NUCLEOTIDE SEQUENCE [LARGE SCALE GENOMIC DNA]</scope>
    <source>
        <strain evidence="2 3">MCE9</strain>
    </source>
</reference>
<dbReference type="EMBL" id="CP002456">
    <property type="protein sequence ID" value="ADU91415.1"/>
    <property type="molecule type" value="Genomic_DNA"/>
</dbReference>
<dbReference type="KEGG" id="teq:TEQUI_0472"/>
<feature type="region of interest" description="Disordered" evidence="1">
    <location>
        <begin position="20"/>
        <end position="59"/>
    </location>
</feature>
<name>A0A654KGC7_TAYEM</name>
<proteinExistence type="predicted"/>
<organism evidence="2 3">
    <name type="scientific">Taylorella equigenitalis (strain MCE9)</name>
    <dbReference type="NCBI Taxonomy" id="937774"/>
    <lineage>
        <taxon>Bacteria</taxon>
        <taxon>Pseudomonadati</taxon>
        <taxon>Pseudomonadota</taxon>
        <taxon>Betaproteobacteria</taxon>
        <taxon>Burkholderiales</taxon>
        <taxon>Alcaligenaceae</taxon>
        <taxon>Taylorella</taxon>
    </lineage>
</organism>
<gene>
    <name evidence="2" type="ordered locus">TEQUI_0472</name>
</gene>
<evidence type="ECO:0000256" key="1">
    <source>
        <dbReference type="SAM" id="MobiDB-lite"/>
    </source>
</evidence>
<evidence type="ECO:0000313" key="3">
    <source>
        <dbReference type="Proteomes" id="UP000007472"/>
    </source>
</evidence>
<dbReference type="AlphaFoldDB" id="A0A654KGC7"/>
<sequence length="59" mass="6914">MLHKRIIELNKWFIENGFMSPENQNIPTGHNGADEPNTKRRSGKIEVYMYPEPLNNKKS</sequence>
<accession>A0A654KGC7</accession>
<evidence type="ECO:0000313" key="2">
    <source>
        <dbReference type="EMBL" id="ADU91415.1"/>
    </source>
</evidence>
<protein>
    <submittedName>
        <fullName evidence="2">Uncharacterized protein</fullName>
    </submittedName>
</protein>